<protein>
    <recommendedName>
        <fullName evidence="3">Ferredoxin</fullName>
    </recommendedName>
</protein>
<keyword evidence="2" id="KW-1185">Reference proteome</keyword>
<evidence type="ECO:0008006" key="3">
    <source>
        <dbReference type="Google" id="ProtNLM"/>
    </source>
</evidence>
<accession>A0ABV7S381</accession>
<name>A0ABV7S381_9RHOB</name>
<organism evidence="1 2">
    <name type="scientific">Paracoccus simplex</name>
    <dbReference type="NCBI Taxonomy" id="2086346"/>
    <lineage>
        <taxon>Bacteria</taxon>
        <taxon>Pseudomonadati</taxon>
        <taxon>Pseudomonadota</taxon>
        <taxon>Alphaproteobacteria</taxon>
        <taxon>Rhodobacterales</taxon>
        <taxon>Paracoccaceae</taxon>
        <taxon>Paracoccus</taxon>
    </lineage>
</organism>
<dbReference type="RefSeq" id="WP_379031969.1">
    <property type="nucleotide sequence ID" value="NZ_JBHRXE010000042.1"/>
</dbReference>
<comment type="caution">
    <text evidence="1">The sequence shown here is derived from an EMBL/GenBank/DDBJ whole genome shotgun (WGS) entry which is preliminary data.</text>
</comment>
<dbReference type="EMBL" id="JBHRXE010000042">
    <property type="protein sequence ID" value="MFC3570781.1"/>
    <property type="molecule type" value="Genomic_DNA"/>
</dbReference>
<proteinExistence type="predicted"/>
<gene>
    <name evidence="1" type="ORF">ACFOMP_15090</name>
</gene>
<evidence type="ECO:0000313" key="2">
    <source>
        <dbReference type="Proteomes" id="UP001595596"/>
    </source>
</evidence>
<evidence type="ECO:0000313" key="1">
    <source>
        <dbReference type="EMBL" id="MFC3570781.1"/>
    </source>
</evidence>
<sequence length="244" mass="25940">MRCGAPPRRGGLGAERPERVWAALGPSGLVLRGGLNFAADEPRPPGPDGQPAAAVLLVGNAGAGYWPVFTRWRDRQDPPPTDPLDRWSRAVLERAAAAIGARVLMPNDRPFAPFQQWGMRAEGLKPSPLGVLMHPRFGLWHAFRGALLLDCPLAPAALQRLNAAAGAPHPCDSCADRPCLRACPVAAYGPGGFDPAACKTHLRRPEGAGCGASGCLARNACPEGVAWRYPAVVQRFHQRAFLDG</sequence>
<reference evidence="2" key="1">
    <citation type="journal article" date="2019" name="Int. J. Syst. Evol. Microbiol.">
        <title>The Global Catalogue of Microorganisms (GCM) 10K type strain sequencing project: providing services to taxonomists for standard genome sequencing and annotation.</title>
        <authorList>
            <consortium name="The Broad Institute Genomics Platform"/>
            <consortium name="The Broad Institute Genome Sequencing Center for Infectious Disease"/>
            <person name="Wu L."/>
            <person name="Ma J."/>
        </authorList>
    </citation>
    <scope>NUCLEOTIDE SEQUENCE [LARGE SCALE GENOMIC DNA]</scope>
    <source>
        <strain evidence="2">VKM B-3226</strain>
    </source>
</reference>
<dbReference type="Proteomes" id="UP001595596">
    <property type="component" value="Unassembled WGS sequence"/>
</dbReference>